<proteinExistence type="predicted"/>
<dbReference type="RefSeq" id="WP_089883043.1">
    <property type="nucleotide sequence ID" value="NZ_FOYS01000006.1"/>
</dbReference>
<dbReference type="Pfam" id="PF02894">
    <property type="entry name" value="GFO_IDH_MocA_C"/>
    <property type="match status" value="1"/>
</dbReference>
<sequence>MTYDVAIVGTGPDPDDPDTDGFAMGYRHASAYDRLDDCRLAACVDIIRPNAEAFAESWGLDADAVYEDTEAMLREVQPDIVSVTVPPSVHADVVVQCAETESVQAIHCEKPMAKTWRDAKRMAAACEEADVQLTFNHQRRFGKPFREAKRLLDEGTIGSLERVEVGGPNLYDFGTHLFDLCGYYTDQSPPEWVLCGVDYSEENVQFGAHNENNAIAQWRYENGVVGFASTGDYGVVPAQIRLVGAEGVVDVCTDDGPTLRYRNGSTKGWKAVDTSPDGTHGPSDSFPRVAAQKVLSRVPLVSADRFRTPTYIERAIEDVVDALSEGRTSELAAENALQSTELIFGAWESSRRRERIDLPLDADGNALEEMVDSNEVLLANDA</sequence>
<organism evidence="3 4">
    <name type="scientific">Halogeometricum limi</name>
    <dbReference type="NCBI Taxonomy" id="555875"/>
    <lineage>
        <taxon>Archaea</taxon>
        <taxon>Methanobacteriati</taxon>
        <taxon>Methanobacteriota</taxon>
        <taxon>Stenosarchaea group</taxon>
        <taxon>Halobacteria</taxon>
        <taxon>Halobacteriales</taxon>
        <taxon>Haloferacaceae</taxon>
        <taxon>Halogeometricum</taxon>
    </lineage>
</organism>
<gene>
    <name evidence="3" type="ORF">SAMN04488124_3351</name>
</gene>
<dbReference type="AlphaFoldDB" id="A0A1I6IL05"/>
<dbReference type="Pfam" id="PF01408">
    <property type="entry name" value="GFO_IDH_MocA"/>
    <property type="match status" value="1"/>
</dbReference>
<dbReference type="STRING" id="555875.SAMN04488124_3351"/>
<dbReference type="InterPro" id="IPR000683">
    <property type="entry name" value="Gfo/Idh/MocA-like_OxRdtase_N"/>
</dbReference>
<dbReference type="OrthoDB" id="282474at2157"/>
<evidence type="ECO:0000259" key="1">
    <source>
        <dbReference type="Pfam" id="PF01408"/>
    </source>
</evidence>
<keyword evidence="4" id="KW-1185">Reference proteome</keyword>
<feature type="domain" description="Gfo/Idh/MocA-like oxidoreductase C-terminal" evidence="2">
    <location>
        <begin position="166"/>
        <end position="357"/>
    </location>
</feature>
<evidence type="ECO:0000313" key="4">
    <source>
        <dbReference type="Proteomes" id="UP000243250"/>
    </source>
</evidence>
<dbReference type="InterPro" id="IPR004104">
    <property type="entry name" value="Gfo/Idh/MocA-like_OxRdtase_C"/>
</dbReference>
<dbReference type="Gene3D" id="3.30.360.10">
    <property type="entry name" value="Dihydrodipicolinate Reductase, domain 2"/>
    <property type="match status" value="1"/>
</dbReference>
<dbReference type="InterPro" id="IPR052515">
    <property type="entry name" value="Gfo/Idh/MocA_Oxidoreductase"/>
</dbReference>
<dbReference type="SUPFAM" id="SSF55347">
    <property type="entry name" value="Glyceraldehyde-3-phosphate dehydrogenase-like, C-terminal domain"/>
    <property type="match status" value="1"/>
</dbReference>
<evidence type="ECO:0000313" key="3">
    <source>
        <dbReference type="EMBL" id="SFR67351.1"/>
    </source>
</evidence>
<dbReference type="EMBL" id="FOYS01000006">
    <property type="protein sequence ID" value="SFR67351.1"/>
    <property type="molecule type" value="Genomic_DNA"/>
</dbReference>
<reference evidence="4" key="1">
    <citation type="submission" date="2016-10" db="EMBL/GenBank/DDBJ databases">
        <authorList>
            <person name="Varghese N."/>
            <person name="Submissions S."/>
        </authorList>
    </citation>
    <scope>NUCLEOTIDE SEQUENCE [LARGE SCALE GENOMIC DNA]</scope>
    <source>
        <strain evidence="4">CGMCC 1.8711</strain>
    </source>
</reference>
<dbReference type="InterPro" id="IPR036291">
    <property type="entry name" value="NAD(P)-bd_dom_sf"/>
</dbReference>
<accession>A0A1I6IL05</accession>
<dbReference type="GO" id="GO:0000166">
    <property type="term" value="F:nucleotide binding"/>
    <property type="evidence" value="ECO:0007669"/>
    <property type="project" value="InterPro"/>
</dbReference>
<dbReference type="PANTHER" id="PTHR43249">
    <property type="entry name" value="UDP-N-ACETYL-2-AMINO-2-DEOXY-D-GLUCURONATE OXIDASE"/>
    <property type="match status" value="1"/>
</dbReference>
<dbReference type="SUPFAM" id="SSF51735">
    <property type="entry name" value="NAD(P)-binding Rossmann-fold domains"/>
    <property type="match status" value="1"/>
</dbReference>
<name>A0A1I6IL05_9EURY</name>
<protein>
    <submittedName>
        <fullName evidence="3">Predicted dehydrogenase</fullName>
    </submittedName>
</protein>
<dbReference type="Gene3D" id="3.40.50.720">
    <property type="entry name" value="NAD(P)-binding Rossmann-like Domain"/>
    <property type="match status" value="1"/>
</dbReference>
<dbReference type="PANTHER" id="PTHR43249:SF1">
    <property type="entry name" value="D-GLUCOSIDE 3-DEHYDROGENASE"/>
    <property type="match status" value="1"/>
</dbReference>
<feature type="domain" description="Gfo/Idh/MocA-like oxidoreductase N-terminal" evidence="1">
    <location>
        <begin position="23"/>
        <end position="137"/>
    </location>
</feature>
<evidence type="ECO:0000259" key="2">
    <source>
        <dbReference type="Pfam" id="PF02894"/>
    </source>
</evidence>
<dbReference type="Proteomes" id="UP000243250">
    <property type="component" value="Unassembled WGS sequence"/>
</dbReference>